<proteinExistence type="predicted"/>
<gene>
    <name evidence="1" type="ORF">RPERSI_LOCUS20867</name>
</gene>
<keyword evidence="2" id="KW-1185">Reference proteome</keyword>
<organism evidence="1 2">
    <name type="scientific">Racocetra persica</name>
    <dbReference type="NCBI Taxonomy" id="160502"/>
    <lineage>
        <taxon>Eukaryota</taxon>
        <taxon>Fungi</taxon>
        <taxon>Fungi incertae sedis</taxon>
        <taxon>Mucoromycota</taxon>
        <taxon>Glomeromycotina</taxon>
        <taxon>Glomeromycetes</taxon>
        <taxon>Diversisporales</taxon>
        <taxon>Gigasporaceae</taxon>
        <taxon>Racocetra</taxon>
    </lineage>
</organism>
<name>A0ACA9RMH0_9GLOM</name>
<accession>A0ACA9RMH0</accession>
<comment type="caution">
    <text evidence="1">The sequence shown here is derived from an EMBL/GenBank/DDBJ whole genome shotgun (WGS) entry which is preliminary data.</text>
</comment>
<protein>
    <submittedName>
        <fullName evidence="1">5219_t:CDS:1</fullName>
    </submittedName>
</protein>
<evidence type="ECO:0000313" key="1">
    <source>
        <dbReference type="EMBL" id="CAG8800204.1"/>
    </source>
</evidence>
<feature type="non-terminal residue" evidence="1">
    <location>
        <position position="529"/>
    </location>
</feature>
<evidence type="ECO:0000313" key="2">
    <source>
        <dbReference type="Proteomes" id="UP000789920"/>
    </source>
</evidence>
<reference evidence="1" key="1">
    <citation type="submission" date="2021-06" db="EMBL/GenBank/DDBJ databases">
        <authorList>
            <person name="Kallberg Y."/>
            <person name="Tangrot J."/>
            <person name="Rosling A."/>
        </authorList>
    </citation>
    <scope>NUCLEOTIDE SEQUENCE</scope>
    <source>
        <strain evidence="1">MA461A</strain>
    </source>
</reference>
<dbReference type="Proteomes" id="UP000789920">
    <property type="component" value="Unassembled WGS sequence"/>
</dbReference>
<sequence length="529" mass="61563">LEYGRNYEENNDKVAGKKALVIKDCEFDVLEPDEFKFYTLTTSSINDLFRNKNLILKGQLGAPNTANMGLSIEQENTRQHNSEETARFELKNIVKAKISIAHKIKPTDEFINEVKNAIVCEDLNRLKIVTKKFGQFVPTVILFGGRLHYKVITYTNKNSESNKNIISGSLDVYKQNLETQCGVDVTSENKNSTQLQNSFIFGGDKIKIIQGKEDDWISSLQDFRHWEIIEFQEFISIFELLDNELKDKIRILSGKMIIYSNIQDHDFKMHDLNVIDLKMPPNIISIFSNKGIFDPQVFAKVSNTEEDENIFTCTLYTPLYSNIPKIIINCIQSNNEQQKEYHVKISWFVVGYDSSLHSIFDPARIQSETIEYNGYLEKNGYRVKAPIVLCCMPVLFEWDQSYKIDKDLIIGHHFFRHDNEIRIYFYGYESSKKHLREIELPFGFKFNILYTGHSSCHPNYDVFNYFKVDRNSPAKKMYLKIKNVRQNADNTYNKFSEFISLYKEEKDQFGIFNPEPEDQAALLAEGEGE</sequence>
<dbReference type="EMBL" id="CAJVQC010059875">
    <property type="protein sequence ID" value="CAG8800204.1"/>
    <property type="molecule type" value="Genomic_DNA"/>
</dbReference>
<feature type="non-terminal residue" evidence="1">
    <location>
        <position position="1"/>
    </location>
</feature>